<dbReference type="AlphaFoldDB" id="A0A9Q1HGL6"/>
<proteinExistence type="predicted"/>
<keyword evidence="3" id="KW-1185">Reference proteome</keyword>
<evidence type="ECO:0000256" key="1">
    <source>
        <dbReference type="SAM" id="Phobius"/>
    </source>
</evidence>
<evidence type="ECO:0000313" key="3">
    <source>
        <dbReference type="Proteomes" id="UP001152320"/>
    </source>
</evidence>
<dbReference type="Proteomes" id="UP001152320">
    <property type="component" value="Chromosome 4"/>
</dbReference>
<name>A0A9Q1HGL6_HOLLE</name>
<evidence type="ECO:0000313" key="2">
    <source>
        <dbReference type="EMBL" id="KAJ8044218.1"/>
    </source>
</evidence>
<sequence length="133" mass="14153">MDAATRGLKGRRVCGGIEFIVQTGMIGIVSKTRELVKVFLVTGIICALILASSIIILGIAIISGNIYALDRVLVVVMVIVAMELIVTVFGIIFACLPLCGKSEGQGVNATQYHQNTSLPSSYTSRHYPGTEPV</sequence>
<comment type="caution">
    <text evidence="2">The sequence shown here is derived from an EMBL/GenBank/DDBJ whole genome shotgun (WGS) entry which is preliminary data.</text>
</comment>
<gene>
    <name evidence="2" type="ORF">HOLleu_11612</name>
</gene>
<reference evidence="2" key="1">
    <citation type="submission" date="2021-10" db="EMBL/GenBank/DDBJ databases">
        <title>Tropical sea cucumber genome reveals ecological adaptation and Cuvierian tubules defense mechanism.</title>
        <authorList>
            <person name="Chen T."/>
        </authorList>
    </citation>
    <scope>NUCLEOTIDE SEQUENCE</scope>
    <source>
        <strain evidence="2">Nanhai2018</strain>
        <tissue evidence="2">Muscle</tissue>
    </source>
</reference>
<feature type="transmembrane region" description="Helical" evidence="1">
    <location>
        <begin position="72"/>
        <end position="96"/>
    </location>
</feature>
<organism evidence="2 3">
    <name type="scientific">Holothuria leucospilota</name>
    <name type="common">Black long sea cucumber</name>
    <name type="synonym">Mertensiothuria leucospilota</name>
    <dbReference type="NCBI Taxonomy" id="206669"/>
    <lineage>
        <taxon>Eukaryota</taxon>
        <taxon>Metazoa</taxon>
        <taxon>Echinodermata</taxon>
        <taxon>Eleutherozoa</taxon>
        <taxon>Echinozoa</taxon>
        <taxon>Holothuroidea</taxon>
        <taxon>Aspidochirotacea</taxon>
        <taxon>Aspidochirotida</taxon>
        <taxon>Holothuriidae</taxon>
        <taxon>Holothuria</taxon>
    </lineage>
</organism>
<accession>A0A9Q1HGL6</accession>
<keyword evidence="1" id="KW-0812">Transmembrane</keyword>
<protein>
    <submittedName>
        <fullName evidence="2">Uncharacterized protein</fullName>
    </submittedName>
</protein>
<keyword evidence="1" id="KW-1133">Transmembrane helix</keyword>
<dbReference type="EMBL" id="JAIZAY010000004">
    <property type="protein sequence ID" value="KAJ8044218.1"/>
    <property type="molecule type" value="Genomic_DNA"/>
</dbReference>
<keyword evidence="1" id="KW-0472">Membrane</keyword>
<feature type="transmembrane region" description="Helical" evidence="1">
    <location>
        <begin position="38"/>
        <end position="66"/>
    </location>
</feature>